<dbReference type="AlphaFoldDB" id="A0AAQ3TRZ1"/>
<evidence type="ECO:0000313" key="3">
    <source>
        <dbReference type="Proteomes" id="UP001341281"/>
    </source>
</evidence>
<dbReference type="InterPro" id="IPR050951">
    <property type="entry name" value="Retrovirus_Pol_polyprotein"/>
</dbReference>
<accession>A0AAQ3TRZ1</accession>
<name>A0AAQ3TRZ1_PASNO</name>
<dbReference type="PANTHER" id="PTHR37984">
    <property type="entry name" value="PROTEIN CBG26694"/>
    <property type="match status" value="1"/>
</dbReference>
<proteinExistence type="predicted"/>
<dbReference type="InterPro" id="IPR036397">
    <property type="entry name" value="RNaseH_sf"/>
</dbReference>
<sequence length="124" mass="13761">MAFGEVGNGHSRPTSSINYRFAAVAVEYFSKWIKAKPLQTITSATLQKFFWQNIICRFGVLKELTVDNGKQFDSTTFKDFCLGIGTTLCFASVYHPQSNGAVERANGIIFTGIKKNITELPKGK</sequence>
<dbReference type="GO" id="GO:0015074">
    <property type="term" value="P:DNA integration"/>
    <property type="evidence" value="ECO:0007669"/>
    <property type="project" value="InterPro"/>
</dbReference>
<reference evidence="2 3" key="1">
    <citation type="submission" date="2024-02" db="EMBL/GenBank/DDBJ databases">
        <title>High-quality chromosome-scale genome assembly of Pensacola bahiagrass (Paspalum notatum Flugge var. saurae).</title>
        <authorList>
            <person name="Vega J.M."/>
            <person name="Podio M."/>
            <person name="Orjuela J."/>
            <person name="Siena L.A."/>
            <person name="Pessino S.C."/>
            <person name="Combes M.C."/>
            <person name="Mariac C."/>
            <person name="Albertini E."/>
            <person name="Pupilli F."/>
            <person name="Ortiz J.P.A."/>
            <person name="Leblanc O."/>
        </authorList>
    </citation>
    <scope>NUCLEOTIDE SEQUENCE [LARGE SCALE GENOMIC DNA]</scope>
    <source>
        <strain evidence="2">R1</strain>
        <tissue evidence="2">Leaf</tissue>
    </source>
</reference>
<dbReference type="PROSITE" id="PS50994">
    <property type="entry name" value="INTEGRASE"/>
    <property type="match status" value="1"/>
</dbReference>
<dbReference type="GO" id="GO:0003676">
    <property type="term" value="F:nucleic acid binding"/>
    <property type="evidence" value="ECO:0007669"/>
    <property type="project" value="InterPro"/>
</dbReference>
<keyword evidence="3" id="KW-1185">Reference proteome</keyword>
<gene>
    <name evidence="2" type="ORF">U9M48_024831</name>
</gene>
<dbReference type="Proteomes" id="UP001341281">
    <property type="component" value="Chromosome 05"/>
</dbReference>
<dbReference type="Gene3D" id="3.30.420.10">
    <property type="entry name" value="Ribonuclease H-like superfamily/Ribonuclease H"/>
    <property type="match status" value="1"/>
</dbReference>
<dbReference type="PANTHER" id="PTHR37984:SF5">
    <property type="entry name" value="PROTEIN NYNRIN-LIKE"/>
    <property type="match status" value="1"/>
</dbReference>
<dbReference type="InterPro" id="IPR001584">
    <property type="entry name" value="Integrase_cat-core"/>
</dbReference>
<feature type="domain" description="Integrase catalytic" evidence="1">
    <location>
        <begin position="1"/>
        <end position="124"/>
    </location>
</feature>
<organism evidence="2 3">
    <name type="scientific">Paspalum notatum var. saurae</name>
    <dbReference type="NCBI Taxonomy" id="547442"/>
    <lineage>
        <taxon>Eukaryota</taxon>
        <taxon>Viridiplantae</taxon>
        <taxon>Streptophyta</taxon>
        <taxon>Embryophyta</taxon>
        <taxon>Tracheophyta</taxon>
        <taxon>Spermatophyta</taxon>
        <taxon>Magnoliopsida</taxon>
        <taxon>Liliopsida</taxon>
        <taxon>Poales</taxon>
        <taxon>Poaceae</taxon>
        <taxon>PACMAD clade</taxon>
        <taxon>Panicoideae</taxon>
        <taxon>Andropogonodae</taxon>
        <taxon>Paspaleae</taxon>
        <taxon>Paspalinae</taxon>
        <taxon>Paspalum</taxon>
    </lineage>
</organism>
<protein>
    <recommendedName>
        <fullName evidence="1">Integrase catalytic domain-containing protein</fullName>
    </recommendedName>
</protein>
<evidence type="ECO:0000259" key="1">
    <source>
        <dbReference type="PROSITE" id="PS50994"/>
    </source>
</evidence>
<dbReference type="SUPFAM" id="SSF53098">
    <property type="entry name" value="Ribonuclease H-like"/>
    <property type="match status" value="1"/>
</dbReference>
<dbReference type="Pfam" id="PF00665">
    <property type="entry name" value="rve"/>
    <property type="match status" value="1"/>
</dbReference>
<dbReference type="EMBL" id="CP144749">
    <property type="protein sequence ID" value="WVZ76912.1"/>
    <property type="molecule type" value="Genomic_DNA"/>
</dbReference>
<evidence type="ECO:0000313" key="2">
    <source>
        <dbReference type="EMBL" id="WVZ76912.1"/>
    </source>
</evidence>
<dbReference type="InterPro" id="IPR012337">
    <property type="entry name" value="RNaseH-like_sf"/>
</dbReference>